<dbReference type="PANTHER" id="PTHR34985">
    <property type="entry name" value="SLR0554 PROTEIN"/>
    <property type="match status" value="1"/>
</dbReference>
<keyword evidence="1" id="KW-0175">Coiled coil</keyword>
<accession>A0ABU3C0J6</accession>
<evidence type="ECO:0000313" key="4">
    <source>
        <dbReference type="EMBL" id="MDT0635077.1"/>
    </source>
</evidence>
<proteinExistence type="predicted"/>
<dbReference type="InterPro" id="IPR027417">
    <property type="entry name" value="P-loop_NTPase"/>
</dbReference>
<dbReference type="PANTHER" id="PTHR34985:SF1">
    <property type="entry name" value="SLR0554 PROTEIN"/>
    <property type="match status" value="1"/>
</dbReference>
<feature type="domain" description="Virulence-associated protein E-like" evidence="2">
    <location>
        <begin position="424"/>
        <end position="632"/>
    </location>
</feature>
<gene>
    <name evidence="4" type="ORF">RM532_08905</name>
</gene>
<evidence type="ECO:0000313" key="5">
    <source>
        <dbReference type="Proteomes" id="UP001251857"/>
    </source>
</evidence>
<dbReference type="EMBL" id="JAVRIB010000008">
    <property type="protein sequence ID" value="MDT0635077.1"/>
    <property type="molecule type" value="Genomic_DNA"/>
</dbReference>
<sequence>MQDKVLDQLRAIGLQVEALEIGPAPGGPFHRVPVVDPKPDKGRKRSGWYLVQEYRTRDGRTLLYGAAGNWKSGAQIKIEPDGKGLDDDERKALAAKRREAEKAAEAERREKAESAAQRATRVWAGLPMQGASQYLDAKGVAGHGVRYARGCIVVPVRRASDDALVGLQWIDPDGAKRFLTGTPKQGACHFIGRADKNGAMLVCEGYATGASLHQATGLPVAVAFDAGNLLPVAEALRKRPDVRMRTLVIAGDDDHETAGNPGATKARAAAEAVSGAAIAPAFENPAGRSDFNDMQAERGLKALRAYLQRAIRQAVDHVGWRRRLNTNRDGKPTATLHNLQLILEHDDRMAGLLRLDEFANKAELTREPPFGGNPREVSDAEVVELAAWFGAPETYAMNVGVNQMHETVSMVAARNKVHPVRSWLQAMAWDGEPRIDAMFPDIFNAKDNEYTRKVARNFFISAVARVMRPGCKADLMLILEGAQGAGKSTAIELLAGPEWFVVQSEPPEAKDFYQILQGRWIVEIAELQSFSKAQVSRVKQAISTPVDVYRASYGRLPREYPRQCVFVGSTNEDEYLRDPTGARRFMPVRVHSVDLEALRLQREQLWAEAVHRFDQGETWWDLPASAEEEREDRYRHDSWAEPLLAWLDGEADYERYPDTRPADGVQQATMDDLLTWGLGLDRARHGPQEQQRVGAILKRAGWERVQRRRDGRRQYVYQRPEGDYARG</sequence>
<dbReference type="Pfam" id="PF13362">
    <property type="entry name" value="Toprim_3"/>
    <property type="match status" value="1"/>
</dbReference>
<evidence type="ECO:0000256" key="1">
    <source>
        <dbReference type="SAM" id="Coils"/>
    </source>
</evidence>
<dbReference type="CDD" id="cd01029">
    <property type="entry name" value="TOPRIM_primases"/>
    <property type="match status" value="1"/>
</dbReference>
<dbReference type="InterPro" id="IPR007936">
    <property type="entry name" value="VapE-like_dom"/>
</dbReference>
<protein>
    <submittedName>
        <fullName evidence="4">VapE family protein</fullName>
    </submittedName>
</protein>
<feature type="coiled-coil region" evidence="1">
    <location>
        <begin position="90"/>
        <end position="117"/>
    </location>
</feature>
<dbReference type="InterPro" id="IPR034154">
    <property type="entry name" value="TOPRIM_DnaG/twinkle"/>
</dbReference>
<keyword evidence="5" id="KW-1185">Reference proteome</keyword>
<evidence type="ECO:0000259" key="3">
    <source>
        <dbReference type="Pfam" id="PF13362"/>
    </source>
</evidence>
<comment type="caution">
    <text evidence="4">The sequence shown here is derived from an EMBL/GenBank/DDBJ whole genome shotgun (WGS) entry which is preliminary data.</text>
</comment>
<dbReference type="RefSeq" id="WP_311652927.1">
    <property type="nucleotide sequence ID" value="NZ_JAVRIB010000008.1"/>
</dbReference>
<reference evidence="4 5" key="1">
    <citation type="submission" date="2023-09" db="EMBL/GenBank/DDBJ databases">
        <authorList>
            <person name="Rey-Velasco X."/>
        </authorList>
    </citation>
    <scope>NUCLEOTIDE SEQUENCE [LARGE SCALE GENOMIC DNA]</scope>
    <source>
        <strain evidence="4 5">W335</strain>
    </source>
</reference>
<dbReference type="Proteomes" id="UP001251857">
    <property type="component" value="Unassembled WGS sequence"/>
</dbReference>
<name>A0ABU3C0J6_9GAMM</name>
<dbReference type="InterPro" id="IPR006171">
    <property type="entry name" value="TOPRIM_dom"/>
</dbReference>
<dbReference type="Pfam" id="PF05272">
    <property type="entry name" value="VapE-like_dom"/>
    <property type="match status" value="1"/>
</dbReference>
<evidence type="ECO:0000259" key="2">
    <source>
        <dbReference type="Pfam" id="PF05272"/>
    </source>
</evidence>
<organism evidence="4 5">
    <name type="scientific">Spectribacter hydrogenoxidans</name>
    <dbReference type="NCBI Taxonomy" id="3075608"/>
    <lineage>
        <taxon>Bacteria</taxon>
        <taxon>Pseudomonadati</taxon>
        <taxon>Pseudomonadota</taxon>
        <taxon>Gammaproteobacteria</taxon>
        <taxon>Salinisphaerales</taxon>
        <taxon>Salinisphaeraceae</taxon>
        <taxon>Spectribacter</taxon>
    </lineage>
</organism>
<feature type="domain" description="Toprim" evidence="3">
    <location>
        <begin position="200"/>
        <end position="299"/>
    </location>
</feature>
<dbReference type="SUPFAM" id="SSF52540">
    <property type="entry name" value="P-loop containing nucleoside triphosphate hydrolases"/>
    <property type="match status" value="1"/>
</dbReference>